<reference evidence="1 2" key="1">
    <citation type="submission" date="2019-03" db="EMBL/GenBank/DDBJ databases">
        <title>Luteimonas zhaokaii sp.nov., isolated from the rectal contents of Plateau pika in Yushu, Qinghai Province, China.</title>
        <authorList>
            <person name="Zhang G."/>
        </authorList>
    </citation>
    <scope>NUCLEOTIDE SEQUENCE [LARGE SCALE GENOMIC DNA]</scope>
    <source>
        <strain evidence="1 2">B9</strain>
    </source>
</reference>
<organism evidence="1 2">
    <name type="scientific">Luteimonas aestuarii</name>
    <dbReference type="NCBI Taxonomy" id="453837"/>
    <lineage>
        <taxon>Bacteria</taxon>
        <taxon>Pseudomonadati</taxon>
        <taxon>Pseudomonadota</taxon>
        <taxon>Gammaproteobacteria</taxon>
        <taxon>Lysobacterales</taxon>
        <taxon>Lysobacteraceae</taxon>
        <taxon>Luteimonas</taxon>
    </lineage>
</organism>
<proteinExistence type="predicted"/>
<protein>
    <submittedName>
        <fullName evidence="1">Uncharacterized protein</fullName>
    </submittedName>
</protein>
<dbReference type="EMBL" id="SMTF01000019">
    <property type="protein sequence ID" value="TDK20479.1"/>
    <property type="molecule type" value="Genomic_DNA"/>
</dbReference>
<dbReference type="RefSeq" id="WP_133323560.1">
    <property type="nucleotide sequence ID" value="NZ_SMTF01000019.1"/>
</dbReference>
<comment type="caution">
    <text evidence="1">The sequence shown here is derived from an EMBL/GenBank/DDBJ whole genome shotgun (WGS) entry which is preliminary data.</text>
</comment>
<evidence type="ECO:0000313" key="2">
    <source>
        <dbReference type="Proteomes" id="UP000294796"/>
    </source>
</evidence>
<keyword evidence="2" id="KW-1185">Reference proteome</keyword>
<evidence type="ECO:0000313" key="1">
    <source>
        <dbReference type="EMBL" id="TDK20479.1"/>
    </source>
</evidence>
<name>A0A4R5TRK8_9GAMM</name>
<sequence>MAEERVGILRLAVKQFFGRVDRFTRGDAFIGVALEDNVWRGSVGKRRTSCAAPYGSGKCPGSSMKGAERQPLIFVTKH</sequence>
<accession>A0A4R5TRK8</accession>
<dbReference type="AlphaFoldDB" id="A0A4R5TRK8"/>
<dbReference type="Proteomes" id="UP000294796">
    <property type="component" value="Unassembled WGS sequence"/>
</dbReference>
<gene>
    <name evidence="1" type="ORF">E2F46_15850</name>
</gene>